<gene>
    <name evidence="1" type="ORF">HPB49_016624</name>
</gene>
<dbReference type="EMBL" id="CM023477">
    <property type="protein sequence ID" value="KAH7937847.1"/>
    <property type="molecule type" value="Genomic_DNA"/>
</dbReference>
<reference evidence="1" key="1">
    <citation type="submission" date="2020-05" db="EMBL/GenBank/DDBJ databases">
        <title>Large-scale comparative analyses of tick genomes elucidate their genetic diversity and vector capacities.</title>
        <authorList>
            <person name="Jia N."/>
            <person name="Wang J."/>
            <person name="Shi W."/>
            <person name="Du L."/>
            <person name="Sun Y."/>
            <person name="Zhan W."/>
            <person name="Jiang J."/>
            <person name="Wang Q."/>
            <person name="Zhang B."/>
            <person name="Ji P."/>
            <person name="Sakyi L.B."/>
            <person name="Cui X."/>
            <person name="Yuan T."/>
            <person name="Jiang B."/>
            <person name="Yang W."/>
            <person name="Lam T.T.-Y."/>
            <person name="Chang Q."/>
            <person name="Ding S."/>
            <person name="Wang X."/>
            <person name="Zhu J."/>
            <person name="Ruan X."/>
            <person name="Zhao L."/>
            <person name="Wei J."/>
            <person name="Que T."/>
            <person name="Du C."/>
            <person name="Cheng J."/>
            <person name="Dai P."/>
            <person name="Han X."/>
            <person name="Huang E."/>
            <person name="Gao Y."/>
            <person name="Liu J."/>
            <person name="Shao H."/>
            <person name="Ye R."/>
            <person name="Li L."/>
            <person name="Wei W."/>
            <person name="Wang X."/>
            <person name="Wang C."/>
            <person name="Yang T."/>
            <person name="Huo Q."/>
            <person name="Li W."/>
            <person name="Guo W."/>
            <person name="Chen H."/>
            <person name="Zhou L."/>
            <person name="Ni X."/>
            <person name="Tian J."/>
            <person name="Zhou Y."/>
            <person name="Sheng Y."/>
            <person name="Liu T."/>
            <person name="Pan Y."/>
            <person name="Xia L."/>
            <person name="Li J."/>
            <person name="Zhao F."/>
            <person name="Cao W."/>
        </authorList>
    </citation>
    <scope>NUCLEOTIDE SEQUENCE</scope>
    <source>
        <strain evidence="1">Dsil-2018</strain>
    </source>
</reference>
<comment type="caution">
    <text evidence="1">The sequence shown here is derived from an EMBL/GenBank/DDBJ whole genome shotgun (WGS) entry which is preliminary data.</text>
</comment>
<name>A0ACB8CAA7_DERSI</name>
<proteinExistence type="predicted"/>
<organism evidence="1 2">
    <name type="scientific">Dermacentor silvarum</name>
    <name type="common">Tick</name>
    <dbReference type="NCBI Taxonomy" id="543639"/>
    <lineage>
        <taxon>Eukaryota</taxon>
        <taxon>Metazoa</taxon>
        <taxon>Ecdysozoa</taxon>
        <taxon>Arthropoda</taxon>
        <taxon>Chelicerata</taxon>
        <taxon>Arachnida</taxon>
        <taxon>Acari</taxon>
        <taxon>Parasitiformes</taxon>
        <taxon>Ixodida</taxon>
        <taxon>Ixodoidea</taxon>
        <taxon>Ixodidae</taxon>
        <taxon>Rhipicephalinae</taxon>
        <taxon>Dermacentor</taxon>
    </lineage>
</organism>
<accession>A0ACB8CAA7</accession>
<sequence>MGIASPADPLSAERRDRRQPRLAAAAPDFSARELSVASTTPCKLTDLHSLTASAEESRSNVRAYIATMLVVLGFCALLVALLLIAVPSDGLRTVCTSSSCAALEALLADSVDQSREPCSNFYAYVCHGWGHSHNLSVYHSHVRRFLEEVEELMIAWPEARSADRAVVSLYQACVSVLVGGAEELLAFRDQLQLCGVSWPGLSGDPDVVLTAARVYDNFRVAALLRIRTLSRRGVSDLLEVSPDEGFLLAWQRKRTQLLRDGVYERLFEETRNIYVGYSGLAEEFLPYDQFVKLESSILANLVHEERHTYARNATFKGTVDSLTTVTKNIGSKAWRTTANKLGLSNSARVLVTNLDYLTAVDQLLRVVDEQRLHYYVGWCVVQQMRRYIDKAFASAWYEYEATSNAVSDSSERRAQAYCVQLVENLVGPLAFRRFALVYGDFDWTFVSSMETAIVAQLFKKVMGALGQDSGIHYFQPADLNTASSPARVGNASRHEDALMALDKALEKWEITNKSSLFGNWMYIAAAVSKVDASFGYLIRTAHVRNLLQNQWYDLLDDWSGTLSLQPLLATLPVYRSQLNDAAKYGTLGTLVATASLRGLLAKIAGDLPVNEEAARKLHCFAQSAQFQSNELELFHTAVSVDIAIDAFRSMRSTDRLRLHMFDELQTFFVLVCYLLCTPYASTNVEAAEASCNEAVKNSANFPAAFNCAPGSPMNPERKCSFF</sequence>
<evidence type="ECO:0000313" key="1">
    <source>
        <dbReference type="EMBL" id="KAH7937847.1"/>
    </source>
</evidence>
<protein>
    <submittedName>
        <fullName evidence="1">Uncharacterized protein</fullName>
    </submittedName>
</protein>
<dbReference type="Proteomes" id="UP000821865">
    <property type="component" value="Chromosome 8"/>
</dbReference>
<keyword evidence="2" id="KW-1185">Reference proteome</keyword>
<evidence type="ECO:0000313" key="2">
    <source>
        <dbReference type="Proteomes" id="UP000821865"/>
    </source>
</evidence>